<comment type="similarity">
    <text evidence="1 6">Belongs to the aldehyde dehydrogenase family.</text>
</comment>
<reference evidence="8 9" key="2">
    <citation type="journal article" date="2017" name="Sci. Rep.">
        <title>A mobile pathogenicity chromosome in Fusarium oxysporum for infection of multiple cucurbit species.</title>
        <authorList>
            <person name="van Dam P."/>
            <person name="Fokkens L."/>
            <person name="Ayukawa Y."/>
            <person name="van der Gragt M."/>
            <person name="Ter Horst A."/>
            <person name="Brankovics B."/>
            <person name="Houterman P.M."/>
            <person name="Arie T."/>
            <person name="Rep M."/>
        </authorList>
    </citation>
    <scope>NUCLEOTIDE SEQUENCE [LARGE SCALE GENOMIC DNA]</scope>
    <source>
        <strain evidence="8 9">Forc016</strain>
    </source>
</reference>
<proteinExistence type="inferred from homology"/>
<evidence type="ECO:0000256" key="4">
    <source>
        <dbReference type="ARBA" id="ARBA00049194"/>
    </source>
</evidence>
<protein>
    <recommendedName>
        <fullName evidence="3">aldehyde dehydrogenase (NAD(+))</fullName>
        <ecNumber evidence="3">1.2.1.3</ecNumber>
    </recommendedName>
</protein>
<dbReference type="InterPro" id="IPR015590">
    <property type="entry name" value="Aldehyde_DH_dom"/>
</dbReference>
<dbReference type="InterPro" id="IPR016162">
    <property type="entry name" value="Ald_DH_N"/>
</dbReference>
<dbReference type="EC" id="1.2.1.3" evidence="3"/>
<dbReference type="EMBL" id="MABQ02000002">
    <property type="protein sequence ID" value="PCD43010.1"/>
    <property type="molecule type" value="Genomic_DNA"/>
</dbReference>
<dbReference type="InterPro" id="IPR029510">
    <property type="entry name" value="Ald_DH_CS_GLU"/>
</dbReference>
<comment type="catalytic activity">
    <reaction evidence="4">
        <text>an aldehyde + NAD(+) + H2O = a carboxylate + NADH + 2 H(+)</text>
        <dbReference type="Rhea" id="RHEA:16185"/>
        <dbReference type="ChEBI" id="CHEBI:15377"/>
        <dbReference type="ChEBI" id="CHEBI:15378"/>
        <dbReference type="ChEBI" id="CHEBI:17478"/>
        <dbReference type="ChEBI" id="CHEBI:29067"/>
        <dbReference type="ChEBI" id="CHEBI:57540"/>
        <dbReference type="ChEBI" id="CHEBI:57945"/>
        <dbReference type="EC" id="1.2.1.3"/>
    </reaction>
</comment>
<dbReference type="PROSITE" id="PS00687">
    <property type="entry name" value="ALDEHYDE_DEHYDR_GLU"/>
    <property type="match status" value="1"/>
</dbReference>
<name>A0A2H3HLU7_FUSOX</name>
<gene>
    <name evidence="8" type="ORF">AU210_002112</name>
</gene>
<dbReference type="InterPro" id="IPR016163">
    <property type="entry name" value="Ald_DH_C"/>
</dbReference>
<dbReference type="Gene3D" id="3.40.605.10">
    <property type="entry name" value="Aldehyde Dehydrogenase, Chain A, domain 1"/>
    <property type="match status" value="2"/>
</dbReference>
<dbReference type="SUPFAM" id="SSF53720">
    <property type="entry name" value="ALDH-like"/>
    <property type="match status" value="1"/>
</dbReference>
<evidence type="ECO:0000256" key="3">
    <source>
        <dbReference type="ARBA" id="ARBA00024226"/>
    </source>
</evidence>
<sequence>MSILVSPPIASDNIEQLKELPIENRLFINGEFVPSKSRKTFSVVNPTTEEVSAQVFEAGPEDVNDAVAALAAAFPPWSKLGALERAKYLFKLADALEKHLPELGYLDAITMAKPVDNDYKSCLTTTASAWANVANTCRSIENQGDTSIHTPGFVNLTFRQPYDVCAAITPWNAPVVMVTQKLGPDLITGNTLVVKISEKAPLSPLVLAKCCQEIRLPKGVVNILNGFGRPCAATGKAIKKAAAESNLKNVTVELGGKSPLIVFDDAYLEKAARASAFSILVGSVQACIASSRVFVQSSIVDDFKKALTTNMAQLRTCGDPLAAGTPRGPQVDHLQFCRVMGFLNEAKESGLEMVMGDDCPGETGYFIQPTIIKEVPEDGRVFREEVFGPVVILNTFDDEEAVLQSANNTSFGLYASVFTKDVSRALRVAKKVEAGNVGVNCTSPTLSLALDMLFGGWKQSGEGKEHSKYGTDNWTELKSVYITL</sequence>
<dbReference type="Proteomes" id="UP000219602">
    <property type="component" value="Chromosome 2"/>
</dbReference>
<organism evidence="8 9">
    <name type="scientific">Fusarium oxysporum f. sp. radicis-cucumerinum</name>
    <dbReference type="NCBI Taxonomy" id="327505"/>
    <lineage>
        <taxon>Eukaryota</taxon>
        <taxon>Fungi</taxon>
        <taxon>Dikarya</taxon>
        <taxon>Ascomycota</taxon>
        <taxon>Pezizomycotina</taxon>
        <taxon>Sordariomycetes</taxon>
        <taxon>Hypocreomycetidae</taxon>
        <taxon>Hypocreales</taxon>
        <taxon>Nectriaceae</taxon>
        <taxon>Fusarium</taxon>
        <taxon>Fusarium oxysporum species complex</taxon>
    </lineage>
</organism>
<accession>A0A2H3HLU7</accession>
<dbReference type="AlphaFoldDB" id="A0A2H3HLU7"/>
<dbReference type="Gene3D" id="3.40.309.10">
    <property type="entry name" value="Aldehyde Dehydrogenase, Chain A, domain 2"/>
    <property type="match status" value="1"/>
</dbReference>
<comment type="caution">
    <text evidence="8">The sequence shown here is derived from an EMBL/GenBank/DDBJ whole genome shotgun (WGS) entry which is preliminary data.</text>
</comment>
<dbReference type="FunFam" id="3.40.309.10:FF:000012">
    <property type="entry name" value="Betaine aldehyde dehydrogenase"/>
    <property type="match status" value="1"/>
</dbReference>
<evidence type="ECO:0000256" key="5">
    <source>
        <dbReference type="PROSITE-ProRule" id="PRU10007"/>
    </source>
</evidence>
<dbReference type="STRING" id="327505.A0A2H3HLU7"/>
<evidence type="ECO:0000256" key="2">
    <source>
        <dbReference type="ARBA" id="ARBA00023002"/>
    </source>
</evidence>
<feature type="active site" evidence="5">
    <location>
        <position position="253"/>
    </location>
</feature>
<reference evidence="8 9" key="1">
    <citation type="journal article" date="2016" name="Environ. Microbiol.">
        <title>Effector profiles distinguish formae speciales of Fusarium oxysporum.</title>
        <authorList>
            <person name="van Dam P."/>
            <person name="Fokkens L."/>
            <person name="Schmidt S.M."/>
            <person name="Linmans J.H."/>
            <person name="Kistler H.C."/>
            <person name="Ma L.J."/>
            <person name="Rep M."/>
        </authorList>
    </citation>
    <scope>NUCLEOTIDE SEQUENCE [LARGE SCALE GENOMIC DNA]</scope>
    <source>
        <strain evidence="8 9">Forc016</strain>
    </source>
</reference>
<keyword evidence="2 6" id="KW-0560">Oxidoreductase</keyword>
<evidence type="ECO:0000256" key="1">
    <source>
        <dbReference type="ARBA" id="ARBA00009986"/>
    </source>
</evidence>
<evidence type="ECO:0000259" key="7">
    <source>
        <dbReference type="Pfam" id="PF00171"/>
    </source>
</evidence>
<evidence type="ECO:0000313" key="9">
    <source>
        <dbReference type="Proteomes" id="UP000219602"/>
    </source>
</evidence>
<dbReference type="PANTHER" id="PTHR11699">
    <property type="entry name" value="ALDEHYDE DEHYDROGENASE-RELATED"/>
    <property type="match status" value="1"/>
</dbReference>
<dbReference type="Pfam" id="PF00171">
    <property type="entry name" value="Aldedh"/>
    <property type="match status" value="1"/>
</dbReference>
<evidence type="ECO:0000256" key="6">
    <source>
        <dbReference type="RuleBase" id="RU003345"/>
    </source>
</evidence>
<dbReference type="GO" id="GO:0004029">
    <property type="term" value="F:aldehyde dehydrogenase (NAD+) activity"/>
    <property type="evidence" value="ECO:0007669"/>
    <property type="project" value="UniProtKB-EC"/>
</dbReference>
<evidence type="ECO:0000313" key="8">
    <source>
        <dbReference type="EMBL" id="PCD43010.1"/>
    </source>
</evidence>
<feature type="domain" description="Aldehyde dehydrogenase" evidence="7">
    <location>
        <begin position="32"/>
        <end position="480"/>
    </location>
</feature>
<dbReference type="InterPro" id="IPR016161">
    <property type="entry name" value="Ald_DH/histidinol_DH"/>
</dbReference>